<accession>A0A4Y3HY92</accession>
<evidence type="ECO:0000313" key="1">
    <source>
        <dbReference type="EMBL" id="GEA51951.1"/>
    </source>
</evidence>
<dbReference type="Gene3D" id="2.160.20.80">
    <property type="entry name" value="E3 ubiquitin-protein ligase SopA"/>
    <property type="match status" value="1"/>
</dbReference>
<dbReference type="InterPro" id="IPR001646">
    <property type="entry name" value="5peptide_repeat"/>
</dbReference>
<evidence type="ECO:0000313" key="2">
    <source>
        <dbReference type="Proteomes" id="UP000318717"/>
    </source>
</evidence>
<keyword evidence="2" id="KW-1185">Reference proteome</keyword>
<sequence>MENNEQYYDESFSKQILSGKEFSNIEFEECEFVDCDFSEAKLSNCRFINCAFIRCNLSLIKIPNSRWYQVSFNESKMVGIDWTTAHWPNFHSDCELSFKHCILNDCSWFGLTLQELTITECKLHDADFREGDFSQSSMTYCDFSRSLFMRSNLEQVDFTESSNLGIDLNNNRLSGAKFSRFEALNLLESLNIQLVD</sequence>
<name>A0A4Y3HY92_9VIBR</name>
<protein>
    <recommendedName>
        <fullName evidence="3">Pentapeptide repeat protein</fullName>
    </recommendedName>
</protein>
<gene>
    <name evidence="1" type="primary">mcbG</name>
    <name evidence="1" type="ORF">VIN01S_27550</name>
</gene>
<reference evidence="1 2" key="1">
    <citation type="submission" date="2019-06" db="EMBL/GenBank/DDBJ databases">
        <title>Whole genome shotgun sequence of Vibrio inusitatus NBRC 102082.</title>
        <authorList>
            <person name="Hosoyama A."/>
            <person name="Uohara A."/>
            <person name="Ohji S."/>
            <person name="Ichikawa N."/>
        </authorList>
    </citation>
    <scope>NUCLEOTIDE SEQUENCE [LARGE SCALE GENOMIC DNA]</scope>
    <source>
        <strain evidence="1 2">NBRC 102082</strain>
    </source>
</reference>
<dbReference type="PANTHER" id="PTHR42999">
    <property type="entry name" value="ANTIBIOTIC RESISTANCE PROTEIN MCBG"/>
    <property type="match status" value="1"/>
</dbReference>
<dbReference type="SUPFAM" id="SSF141571">
    <property type="entry name" value="Pentapeptide repeat-like"/>
    <property type="match status" value="1"/>
</dbReference>
<dbReference type="PANTHER" id="PTHR42999:SF1">
    <property type="entry name" value="PENTAPEPTIDE REPEAT-CONTAINING PROTEIN"/>
    <property type="match status" value="1"/>
</dbReference>
<comment type="caution">
    <text evidence="1">The sequence shown here is derived from an EMBL/GenBank/DDBJ whole genome shotgun (WGS) entry which is preliminary data.</text>
</comment>
<dbReference type="Proteomes" id="UP000318717">
    <property type="component" value="Unassembled WGS sequence"/>
</dbReference>
<proteinExistence type="predicted"/>
<evidence type="ECO:0008006" key="3">
    <source>
        <dbReference type="Google" id="ProtNLM"/>
    </source>
</evidence>
<dbReference type="EMBL" id="BJLF01000014">
    <property type="protein sequence ID" value="GEA51951.1"/>
    <property type="molecule type" value="Genomic_DNA"/>
</dbReference>
<dbReference type="RefSeq" id="WP_141346417.1">
    <property type="nucleotide sequence ID" value="NZ_BJLF01000014.1"/>
</dbReference>
<dbReference type="OrthoDB" id="5290767at2"/>
<organism evidence="1 2">
    <name type="scientific">Vibrio inusitatus NBRC 102082</name>
    <dbReference type="NCBI Taxonomy" id="1219070"/>
    <lineage>
        <taxon>Bacteria</taxon>
        <taxon>Pseudomonadati</taxon>
        <taxon>Pseudomonadota</taxon>
        <taxon>Gammaproteobacteria</taxon>
        <taxon>Vibrionales</taxon>
        <taxon>Vibrionaceae</taxon>
        <taxon>Vibrio</taxon>
    </lineage>
</organism>
<dbReference type="AlphaFoldDB" id="A0A4Y3HY92"/>
<dbReference type="Pfam" id="PF13599">
    <property type="entry name" value="Pentapeptide_4"/>
    <property type="match status" value="2"/>
</dbReference>
<dbReference type="InterPro" id="IPR052949">
    <property type="entry name" value="PA_immunity-related"/>
</dbReference>